<dbReference type="PROSITE" id="PS50222">
    <property type="entry name" value="EF_HAND_2"/>
    <property type="match status" value="2"/>
</dbReference>
<dbReference type="Pfam" id="PF13499">
    <property type="entry name" value="EF-hand_7"/>
    <property type="match status" value="1"/>
</dbReference>
<evidence type="ECO:0000313" key="3">
    <source>
        <dbReference type="EMBL" id="AAR36512.1"/>
    </source>
</evidence>
<feature type="compositionally biased region" description="Polar residues" evidence="1">
    <location>
        <begin position="53"/>
        <end position="67"/>
    </location>
</feature>
<feature type="compositionally biased region" description="Basic and acidic residues" evidence="1">
    <location>
        <begin position="78"/>
        <end position="95"/>
    </location>
</feature>
<evidence type="ECO:0000313" key="4">
    <source>
        <dbReference type="Proteomes" id="UP000000577"/>
    </source>
</evidence>
<dbReference type="HOGENOM" id="CLU_1701738_0_0_7"/>
<dbReference type="Gene3D" id="1.10.238.10">
    <property type="entry name" value="EF-hand"/>
    <property type="match status" value="2"/>
</dbReference>
<proteinExistence type="predicted"/>
<dbReference type="SMR" id="Q747Z4"/>
<organism evidence="3 4">
    <name type="scientific">Geobacter sulfurreducens (strain ATCC 51573 / DSM 12127 / PCA)</name>
    <dbReference type="NCBI Taxonomy" id="243231"/>
    <lineage>
        <taxon>Bacteria</taxon>
        <taxon>Pseudomonadati</taxon>
        <taxon>Thermodesulfobacteriota</taxon>
        <taxon>Desulfuromonadia</taxon>
        <taxon>Geobacterales</taxon>
        <taxon>Geobacteraceae</taxon>
        <taxon>Geobacter</taxon>
    </lineage>
</organism>
<dbReference type="AlphaFoldDB" id="Q747Z4"/>
<accession>Q747Z4</accession>
<gene>
    <name evidence="3" type="ordered locus">GSU3121</name>
</gene>
<dbReference type="EMBL" id="AE017180">
    <property type="protein sequence ID" value="AAR36512.1"/>
    <property type="molecule type" value="Genomic_DNA"/>
</dbReference>
<dbReference type="eggNOG" id="COG5126">
    <property type="taxonomic scope" value="Bacteria"/>
</dbReference>
<reference evidence="3 4" key="1">
    <citation type="journal article" date="2003" name="Science">
        <title>Genome of Geobacter sulfurreducens: metal reduction in subsurface environments.</title>
        <authorList>
            <person name="Methe B.A."/>
            <person name="Nelson K.E."/>
            <person name="Eisen J.A."/>
            <person name="Paulsen I.T."/>
            <person name="Nelson W."/>
            <person name="Heidelberg J.F."/>
            <person name="Wu D."/>
            <person name="Wu M."/>
            <person name="Ward N."/>
            <person name="Beanan M.J."/>
            <person name="Dodson R.J."/>
            <person name="Madupu R."/>
            <person name="Brinkac L.M."/>
            <person name="Daugherty S.C."/>
            <person name="DeBoy R.T."/>
            <person name="Durkin A.S."/>
            <person name="Gwinn M."/>
            <person name="Kolonay J.F."/>
            <person name="Sullivan S.A."/>
            <person name="Haft D.H."/>
            <person name="Selengut J."/>
            <person name="Davidsen T.M."/>
            <person name="Zafar N."/>
            <person name="White O."/>
            <person name="Tran B."/>
            <person name="Romero C."/>
            <person name="Forberger H.A."/>
            <person name="Weidman J."/>
            <person name="Khouri H."/>
            <person name="Feldblyum T.V."/>
            <person name="Utterback T.R."/>
            <person name="Van Aken S.E."/>
            <person name="Lovley D.R."/>
            <person name="Fraser C.M."/>
        </authorList>
    </citation>
    <scope>NUCLEOTIDE SEQUENCE [LARGE SCALE GENOMIC DNA]</scope>
    <source>
        <strain evidence="4">ATCC 51573 / DSM 12127 / PCA</strain>
    </source>
</reference>
<feature type="region of interest" description="Disordered" evidence="1">
    <location>
        <begin position="1"/>
        <end position="37"/>
    </location>
</feature>
<dbReference type="OrthoDB" id="8903766at2"/>
<dbReference type="RefSeq" id="WP_010943742.1">
    <property type="nucleotide sequence ID" value="NC_002939.5"/>
</dbReference>
<dbReference type="EnsemblBacteria" id="AAR36512">
    <property type="protein sequence ID" value="AAR36512"/>
    <property type="gene ID" value="GSU3121"/>
</dbReference>
<dbReference type="STRING" id="243231.GSU3121"/>
<feature type="region of interest" description="Disordered" evidence="1">
    <location>
        <begin position="52"/>
        <end position="108"/>
    </location>
</feature>
<dbReference type="KEGG" id="gsu:GSU3121"/>
<feature type="domain" description="EF-hand" evidence="2">
    <location>
        <begin position="55"/>
        <end position="90"/>
    </location>
</feature>
<dbReference type="PATRIC" id="fig|243231.5.peg.3145"/>
<dbReference type="Proteomes" id="UP000000577">
    <property type="component" value="Chromosome"/>
</dbReference>
<protein>
    <submittedName>
        <fullName evidence="3">EF hand domain protein</fullName>
    </submittedName>
</protein>
<evidence type="ECO:0000256" key="1">
    <source>
        <dbReference type="SAM" id="MobiDB-lite"/>
    </source>
</evidence>
<reference evidence="3 4" key="2">
    <citation type="journal article" date="2012" name="BMC Genomics">
        <title>Comparative genomic analysis of Geobacter sulfurreducens KN400, a strain with enhanced capacity for extracellular electron transfer and electricity production.</title>
        <authorList>
            <person name="Butler J.E."/>
            <person name="Young N.D."/>
            <person name="Aklujkar M."/>
            <person name="Lovley D.R."/>
        </authorList>
    </citation>
    <scope>NUCLEOTIDE SEQUENCE [LARGE SCALE GENOMIC DNA]</scope>
    <source>
        <strain evidence="4">ATCC 51573 / DSM 12127 / PCA</strain>
    </source>
</reference>
<feature type="compositionally biased region" description="Gly residues" evidence="1">
    <location>
        <begin position="1"/>
        <end position="10"/>
    </location>
</feature>
<feature type="compositionally biased region" description="Basic and acidic residues" evidence="1">
    <location>
        <begin position="19"/>
        <end position="32"/>
    </location>
</feature>
<sequence>MVDSIGGTGISMGHMSGMKRPDPKEMFKKVDTDGDGAVSQTELQAMVEKMQERTGQSINVEESFTNADSDGSGSLSEEELKGFRESMRPPHEREAMMGGEPMDESATALKDALQSYLANADDQSIAELISFLKGASDSDSSSSSTSTSLLSITT</sequence>
<feature type="domain" description="EF-hand" evidence="2">
    <location>
        <begin position="18"/>
        <end position="53"/>
    </location>
</feature>
<feature type="region of interest" description="Disordered" evidence="1">
    <location>
        <begin position="133"/>
        <end position="154"/>
    </location>
</feature>
<dbReference type="PROSITE" id="PS00018">
    <property type="entry name" value="EF_HAND_1"/>
    <property type="match status" value="2"/>
</dbReference>
<dbReference type="SMART" id="SM00054">
    <property type="entry name" value="EFh"/>
    <property type="match status" value="2"/>
</dbReference>
<dbReference type="InterPro" id="IPR018247">
    <property type="entry name" value="EF_Hand_1_Ca_BS"/>
</dbReference>
<feature type="compositionally biased region" description="Low complexity" evidence="1">
    <location>
        <begin position="137"/>
        <end position="154"/>
    </location>
</feature>
<dbReference type="GO" id="GO:0005509">
    <property type="term" value="F:calcium ion binding"/>
    <property type="evidence" value="ECO:0007669"/>
    <property type="project" value="InterPro"/>
</dbReference>
<keyword evidence="4" id="KW-1185">Reference proteome</keyword>
<dbReference type="InterPro" id="IPR002048">
    <property type="entry name" value="EF_hand_dom"/>
</dbReference>
<dbReference type="SUPFAM" id="SSF47473">
    <property type="entry name" value="EF-hand"/>
    <property type="match status" value="1"/>
</dbReference>
<dbReference type="InParanoid" id="Q747Z4"/>
<evidence type="ECO:0000259" key="2">
    <source>
        <dbReference type="PROSITE" id="PS50222"/>
    </source>
</evidence>
<name>Q747Z4_GEOSL</name>
<dbReference type="InterPro" id="IPR011992">
    <property type="entry name" value="EF-hand-dom_pair"/>
</dbReference>